<protein>
    <submittedName>
        <fullName evidence="3">Uncharacterized protein</fullName>
    </submittedName>
</protein>
<name>A0A197JNC4_9FUNG</name>
<proteinExistence type="predicted"/>
<feature type="coiled-coil region" evidence="1">
    <location>
        <begin position="236"/>
        <end position="270"/>
    </location>
</feature>
<organism evidence="3 4">
    <name type="scientific">Linnemannia elongata AG-77</name>
    <dbReference type="NCBI Taxonomy" id="1314771"/>
    <lineage>
        <taxon>Eukaryota</taxon>
        <taxon>Fungi</taxon>
        <taxon>Fungi incertae sedis</taxon>
        <taxon>Mucoromycota</taxon>
        <taxon>Mortierellomycotina</taxon>
        <taxon>Mortierellomycetes</taxon>
        <taxon>Mortierellales</taxon>
        <taxon>Mortierellaceae</taxon>
        <taxon>Linnemannia</taxon>
    </lineage>
</organism>
<keyword evidence="1" id="KW-0175">Coiled coil</keyword>
<evidence type="ECO:0000313" key="4">
    <source>
        <dbReference type="Proteomes" id="UP000078512"/>
    </source>
</evidence>
<dbReference type="OrthoDB" id="2371100at2759"/>
<evidence type="ECO:0000313" key="3">
    <source>
        <dbReference type="EMBL" id="OAQ26752.1"/>
    </source>
</evidence>
<dbReference type="PANTHER" id="PTHR47679:SF2">
    <property type="entry name" value="C-TERMINAL OF ROC (COR) DOMAIN-CONTAINING PROTEIN"/>
    <property type="match status" value="1"/>
</dbReference>
<evidence type="ECO:0000256" key="1">
    <source>
        <dbReference type="SAM" id="Coils"/>
    </source>
</evidence>
<accession>A0A197JNC4</accession>
<dbReference type="Proteomes" id="UP000078512">
    <property type="component" value="Unassembled WGS sequence"/>
</dbReference>
<dbReference type="AlphaFoldDB" id="A0A197JNC4"/>
<dbReference type="PANTHER" id="PTHR47679">
    <property type="entry name" value="PROTEIN TORNADO 1"/>
    <property type="match status" value="1"/>
</dbReference>
<feature type="compositionally biased region" description="Low complexity" evidence="2">
    <location>
        <begin position="82"/>
        <end position="102"/>
    </location>
</feature>
<dbReference type="EMBL" id="KV442064">
    <property type="protein sequence ID" value="OAQ26752.1"/>
    <property type="molecule type" value="Genomic_DNA"/>
</dbReference>
<evidence type="ECO:0000256" key="2">
    <source>
        <dbReference type="SAM" id="MobiDB-lite"/>
    </source>
</evidence>
<sequence length="961" mass="106859">MAEEYQSFRQGLNGAVQDIEASLDPETNQPVVYWSDIQILFPNAHHIKRGNTMVTFVRNAQQEWCTPHRIKQYPGVVLEVVEVGPNGSDPRSPSTPDPTNSPATRSSPPVIKPSYAYSPPHSASASGQAIATANDFGQDSNDTHINVKSLAIHDTSITSTTTPVTVVAAATPPTSRRLLQRTQSILQESSTQLVRYERSVQAGEVAQADAIMHGMQAMHQDLRGGILALHAEVTKNKELQLRILDMQTEADTLARRMDEVQKHSIELQERSIRMQQEALNRLALIQNKVAAILTQTYELHEYPIPRLFIVLPKESISRTETLGRGIKNLFAHQFTLYFLCECGEHTKPVDGRPTNPNLKHEIHIARHDGYDIDRPTEFFDKYGSYILILLQMLKYGTTIAGVVAPPLGHLKVVDDLKDFSEGINHVLKDIGPRVDNSIAYIEDLTGAQSQLVSPDSGSTFAGLGGLEALEGADLRQLESFLKTSDKGRVLGNLYRIVTSNGHVKWVCLDHYRENYRAKAAQDLRDAIQAVEGQYDESTGRVSVGLSTSIAARNFYTALASSRSVQSLEVYFKWTPSMQDLRDLRDAIKSTNIIEVIIIKSASGTPLSDVFNTSRRSDPLLQIMAGGNIQSFSLYGWDEGFLNSISTIPTTLTVRKLLIWSTANWAKQGPRLIGILQASPLLSELDLKGIGMNTVADYFMSVLERIKPPRALKLDVGEVSFLPPFRAILEAEAHTGRIRSIDVQYCSDFHTELLYQPSVRHIHFAERVQLTPILDDLRRCLRNNTGLESVKVDCSSDEDFIEWLQNIHRLFTDYPQQTPQLYFSGSKSTLSVSNIQDLSTTVIDLYCLSNKHLSAGYLGAIQAGWTFAFDMLNLAANTIPADITILAQFLQTLPNKFTFFFLELTIDGESDPTIVPLLAKLLGECQALQDIKIQLCLNNAGTTRLFSDISAQDAAQHLTQPF</sequence>
<reference evidence="3 4" key="1">
    <citation type="submission" date="2016-05" db="EMBL/GenBank/DDBJ databases">
        <title>Genome sequencing reveals origins of a unique bacterial endosymbiosis in the earliest lineages of terrestrial Fungi.</title>
        <authorList>
            <consortium name="DOE Joint Genome Institute"/>
            <person name="Uehling J."/>
            <person name="Gryganskyi A."/>
            <person name="Hameed K."/>
            <person name="Tschaplinski T."/>
            <person name="Misztal P."/>
            <person name="Wu S."/>
            <person name="Desiro A."/>
            <person name="Vande Pol N."/>
            <person name="Du Z.-Y."/>
            <person name="Zienkiewicz A."/>
            <person name="Zienkiewicz K."/>
            <person name="Morin E."/>
            <person name="Tisserant E."/>
            <person name="Splivallo R."/>
            <person name="Hainaut M."/>
            <person name="Henrissat B."/>
            <person name="Ohm R."/>
            <person name="Kuo A."/>
            <person name="Yan J."/>
            <person name="Lipzen A."/>
            <person name="Nolan M."/>
            <person name="Labutti K."/>
            <person name="Barry K."/>
            <person name="Goldstein A."/>
            <person name="Labbe J."/>
            <person name="Schadt C."/>
            <person name="Tuskan G."/>
            <person name="Grigoriev I."/>
            <person name="Martin F."/>
            <person name="Vilgalys R."/>
            <person name="Bonito G."/>
        </authorList>
    </citation>
    <scope>NUCLEOTIDE SEQUENCE [LARGE SCALE GENOMIC DNA]</scope>
    <source>
        <strain evidence="3 4">AG-77</strain>
    </source>
</reference>
<feature type="region of interest" description="Disordered" evidence="2">
    <location>
        <begin position="82"/>
        <end position="128"/>
    </location>
</feature>
<keyword evidence="4" id="KW-1185">Reference proteome</keyword>
<feature type="compositionally biased region" description="Low complexity" evidence="2">
    <location>
        <begin position="113"/>
        <end position="126"/>
    </location>
</feature>
<gene>
    <name evidence="3" type="ORF">K457DRAFT_140206</name>
</gene>